<feature type="domain" description="C2H2-type" evidence="3">
    <location>
        <begin position="442"/>
        <end position="465"/>
    </location>
</feature>
<protein>
    <recommendedName>
        <fullName evidence="3">C2H2-type domain-containing protein</fullName>
    </recommendedName>
</protein>
<accession>A0AAJ0MIW5</accession>
<dbReference type="PANTHER" id="PTHR35391">
    <property type="entry name" value="C2H2-TYPE DOMAIN-CONTAINING PROTEIN-RELATED"/>
    <property type="match status" value="1"/>
</dbReference>
<keyword evidence="1" id="KW-0863">Zinc-finger</keyword>
<evidence type="ECO:0000313" key="4">
    <source>
        <dbReference type="EMBL" id="KAK3360710.1"/>
    </source>
</evidence>
<keyword evidence="5" id="KW-1185">Reference proteome</keyword>
<keyword evidence="1" id="KW-0862">Zinc</keyword>
<sequence>MSTQVSTSLNFTLFDSYVQCVKSFAAFGVRIGSDEYLKNCTEKLDLENVLHEYGRLNIWGDQTKANLPPRARGSLDDTLRHDAKLKNLVLGILLRLNTLLEKGTEAATAKIAEATNTPDKPEGSARKPSSTATDDRDSNETDSLSGSDSDSDGEDEDELAISYMVHLATEQIRALYDLSVLLRRPTISSKYIRSIKNANKNGPVTEIMMLRRAFGSYEYNHIIEKVDQWRGQTKSSKKIDLVEEEAKEAGATEGPPHLGSCEDIVWLCHRLAEANMRRREQMEYWLGHPFDPKAHQRNTTILMPEIAVKDPAKVDEDGDKTKSEASRPQLAPVPIKEVASESQPSTQSKSIFAVSGIFDKDSAPEDHLHSDRGGGEEVYICPQPTEASWSGAPFPVSILRRHVFRDLRPYVCTFEQCQNAAKLYVNRNDWKYHELQVHRRQFICVDCDNTFPDRPSMGQHLKTVHYSGPMQQAQLPMLVDLCECQADDTHQDACIVCGKELALSELQLHLAAHMEDIALFALPTPVDAEGEESLASRRAAKSTQMSDMCTEDGTTDDDDTDVQPPVENQTGVYIQSTTDFANLLSQRGENLPLGITLP</sequence>
<organism evidence="4 5">
    <name type="scientific">Lasiosphaeria hispida</name>
    <dbReference type="NCBI Taxonomy" id="260671"/>
    <lineage>
        <taxon>Eukaryota</taxon>
        <taxon>Fungi</taxon>
        <taxon>Dikarya</taxon>
        <taxon>Ascomycota</taxon>
        <taxon>Pezizomycotina</taxon>
        <taxon>Sordariomycetes</taxon>
        <taxon>Sordariomycetidae</taxon>
        <taxon>Sordariales</taxon>
        <taxon>Lasiosphaeriaceae</taxon>
        <taxon>Lasiosphaeria</taxon>
    </lineage>
</organism>
<dbReference type="Proteomes" id="UP001275084">
    <property type="component" value="Unassembled WGS sequence"/>
</dbReference>
<keyword evidence="1" id="KW-0479">Metal-binding</keyword>
<feature type="region of interest" description="Disordered" evidence="2">
    <location>
        <begin position="111"/>
        <end position="156"/>
    </location>
</feature>
<evidence type="ECO:0000256" key="2">
    <source>
        <dbReference type="SAM" id="MobiDB-lite"/>
    </source>
</evidence>
<dbReference type="PROSITE" id="PS50157">
    <property type="entry name" value="ZINC_FINGER_C2H2_2"/>
    <property type="match status" value="1"/>
</dbReference>
<evidence type="ECO:0000256" key="1">
    <source>
        <dbReference type="PROSITE-ProRule" id="PRU00042"/>
    </source>
</evidence>
<feature type="region of interest" description="Disordered" evidence="2">
    <location>
        <begin position="307"/>
        <end position="347"/>
    </location>
</feature>
<name>A0AAJ0MIW5_9PEZI</name>
<gene>
    <name evidence="4" type="ORF">B0T25DRAFT_602509</name>
</gene>
<reference evidence="4" key="2">
    <citation type="submission" date="2023-06" db="EMBL/GenBank/DDBJ databases">
        <authorList>
            <consortium name="Lawrence Berkeley National Laboratory"/>
            <person name="Haridas S."/>
            <person name="Hensen N."/>
            <person name="Bonometti L."/>
            <person name="Westerberg I."/>
            <person name="Brannstrom I.O."/>
            <person name="Guillou S."/>
            <person name="Cros-Aarteil S."/>
            <person name="Calhoun S."/>
            <person name="Kuo A."/>
            <person name="Mondo S."/>
            <person name="Pangilinan J."/>
            <person name="Riley R."/>
            <person name="Labutti K."/>
            <person name="Andreopoulos B."/>
            <person name="Lipzen A."/>
            <person name="Chen C."/>
            <person name="Yanf M."/>
            <person name="Daum C."/>
            <person name="Ng V."/>
            <person name="Clum A."/>
            <person name="Steindorff A."/>
            <person name="Ohm R."/>
            <person name="Martin F."/>
            <person name="Silar P."/>
            <person name="Natvig D."/>
            <person name="Lalanne C."/>
            <person name="Gautier V."/>
            <person name="Ament-Velasquez S.L."/>
            <person name="Kruys A."/>
            <person name="Hutchinson M.I."/>
            <person name="Powell A.J."/>
            <person name="Barry K."/>
            <person name="Miller A.N."/>
            <person name="Grigoriev I.V."/>
            <person name="Debuchy R."/>
            <person name="Gladieux P."/>
            <person name="Thoren M.H."/>
            <person name="Johannesson H."/>
        </authorList>
    </citation>
    <scope>NUCLEOTIDE SEQUENCE</scope>
    <source>
        <strain evidence="4">CBS 955.72</strain>
    </source>
</reference>
<comment type="caution">
    <text evidence="4">The sequence shown here is derived from an EMBL/GenBank/DDBJ whole genome shotgun (WGS) entry which is preliminary data.</text>
</comment>
<feature type="region of interest" description="Disordered" evidence="2">
    <location>
        <begin position="531"/>
        <end position="562"/>
    </location>
</feature>
<dbReference type="GO" id="GO:0008270">
    <property type="term" value="F:zinc ion binding"/>
    <property type="evidence" value="ECO:0007669"/>
    <property type="project" value="UniProtKB-KW"/>
</dbReference>
<evidence type="ECO:0000313" key="5">
    <source>
        <dbReference type="Proteomes" id="UP001275084"/>
    </source>
</evidence>
<dbReference type="EMBL" id="JAUIQD010000002">
    <property type="protein sequence ID" value="KAK3360710.1"/>
    <property type="molecule type" value="Genomic_DNA"/>
</dbReference>
<feature type="compositionally biased region" description="Acidic residues" evidence="2">
    <location>
        <begin position="549"/>
        <end position="561"/>
    </location>
</feature>
<evidence type="ECO:0000259" key="3">
    <source>
        <dbReference type="PROSITE" id="PS50157"/>
    </source>
</evidence>
<reference evidence="4" key="1">
    <citation type="journal article" date="2023" name="Mol. Phylogenet. Evol.">
        <title>Genome-scale phylogeny and comparative genomics of the fungal order Sordariales.</title>
        <authorList>
            <person name="Hensen N."/>
            <person name="Bonometti L."/>
            <person name="Westerberg I."/>
            <person name="Brannstrom I.O."/>
            <person name="Guillou S."/>
            <person name="Cros-Aarteil S."/>
            <person name="Calhoun S."/>
            <person name="Haridas S."/>
            <person name="Kuo A."/>
            <person name="Mondo S."/>
            <person name="Pangilinan J."/>
            <person name="Riley R."/>
            <person name="LaButti K."/>
            <person name="Andreopoulos B."/>
            <person name="Lipzen A."/>
            <person name="Chen C."/>
            <person name="Yan M."/>
            <person name="Daum C."/>
            <person name="Ng V."/>
            <person name="Clum A."/>
            <person name="Steindorff A."/>
            <person name="Ohm R.A."/>
            <person name="Martin F."/>
            <person name="Silar P."/>
            <person name="Natvig D.O."/>
            <person name="Lalanne C."/>
            <person name="Gautier V."/>
            <person name="Ament-Velasquez S.L."/>
            <person name="Kruys A."/>
            <person name="Hutchinson M.I."/>
            <person name="Powell A.J."/>
            <person name="Barry K."/>
            <person name="Miller A.N."/>
            <person name="Grigoriev I.V."/>
            <person name="Debuchy R."/>
            <person name="Gladieux P."/>
            <person name="Hiltunen Thoren M."/>
            <person name="Johannesson H."/>
        </authorList>
    </citation>
    <scope>NUCLEOTIDE SEQUENCE</scope>
    <source>
        <strain evidence="4">CBS 955.72</strain>
    </source>
</reference>
<dbReference type="InterPro" id="IPR013087">
    <property type="entry name" value="Znf_C2H2_type"/>
</dbReference>
<feature type="compositionally biased region" description="Basic and acidic residues" evidence="2">
    <location>
        <begin position="307"/>
        <end position="325"/>
    </location>
</feature>
<dbReference type="SMART" id="SM00355">
    <property type="entry name" value="ZnF_C2H2"/>
    <property type="match status" value="2"/>
</dbReference>
<dbReference type="Gene3D" id="3.30.160.60">
    <property type="entry name" value="Classic Zinc Finger"/>
    <property type="match status" value="1"/>
</dbReference>
<proteinExistence type="predicted"/>
<dbReference type="PANTHER" id="PTHR35391:SF5">
    <property type="entry name" value="DUF6590 DOMAIN-CONTAINING PROTEIN"/>
    <property type="match status" value="1"/>
</dbReference>
<dbReference type="AlphaFoldDB" id="A0AAJ0MIW5"/>
<dbReference type="PROSITE" id="PS00028">
    <property type="entry name" value="ZINC_FINGER_C2H2_1"/>
    <property type="match status" value="1"/>
</dbReference>